<sequence length="530" mass="59380">MILLLIILVSIQYIAAQTVQDVLLQPGQSYEIHTPNYPDILDWGNSITLEWNIKVDNDAKIKLVCPDIRMVQRPPWSSDCPSVYFSIIDGDKEKKYCSDGIRDLIYKSDGSNLKVKMVTTKDGSGLAKCIAISLGEPKPEEIIELHPNGRAREFKIEGKNPNLDHLWVFNSPEGTRMSFQCTISLDHQEPICGWNAVTFNNGEVDEEVCEFRDFLWFSKANHAKLRIQLDSSGNGRMDCIVQAVTGPHRDEYENAVSEEVDSSEHGVTPGHKKTSCECGWANKGVARIIYGNETRVNEFPWMVHLYVNHIKDDGFMGTTCGASIITARHVLTAAHCVVIDSVLAKPENIRMELAKHDAKKPTGKEIIIGAEQVFVREIYMKEGLYSHDIALIFTKERINFSPVMGPVCLQPNTYPPINRQLIIMGWGKTEDGSFSSYLRKGKSRVIDPLLCGAQNWEVCTTNVPNSFCSGDSGGPLVILNPETNRYSQMSLVSRGSSCFGGTQVSTYVAFFYDWLQEKIKETDPSVQTCY</sequence>
<dbReference type="AlphaFoldDB" id="A0A1Q1NP89"/>
<dbReference type="InterPro" id="IPR001254">
    <property type="entry name" value="Trypsin_dom"/>
</dbReference>
<feature type="chain" id="PRO_5012794992" evidence="3">
    <location>
        <begin position="17"/>
        <end position="530"/>
    </location>
</feature>
<name>A0A1Q1NP89_PRIPG</name>
<organism evidence="6">
    <name type="scientific">Pristhesancus plagipennis</name>
    <name type="common">Common assassin bug</name>
    <dbReference type="NCBI Taxonomy" id="1955184"/>
    <lineage>
        <taxon>Eukaryota</taxon>
        <taxon>Metazoa</taxon>
        <taxon>Ecdysozoa</taxon>
        <taxon>Arthropoda</taxon>
        <taxon>Hexapoda</taxon>
        <taxon>Insecta</taxon>
        <taxon>Pterygota</taxon>
        <taxon>Neoptera</taxon>
        <taxon>Paraneoptera</taxon>
        <taxon>Hemiptera</taxon>
        <taxon>Heteroptera</taxon>
        <taxon>Panheteroptera</taxon>
        <taxon>Cimicomorpha</taxon>
        <taxon>Reduviidae</taxon>
        <taxon>Harpactorinae</taxon>
        <taxon>Harpactorini</taxon>
        <taxon>Pristhesancus</taxon>
    </lineage>
</organism>
<keyword evidence="6" id="KW-0378">Hydrolase</keyword>
<accession>A0A1Q1NP89</accession>
<dbReference type="PROSITE" id="PS00134">
    <property type="entry name" value="TRYPSIN_HIS"/>
    <property type="match status" value="1"/>
</dbReference>
<dbReference type="GO" id="GO:0004252">
    <property type="term" value="F:serine-type endopeptidase activity"/>
    <property type="evidence" value="ECO:0007669"/>
    <property type="project" value="InterPro"/>
</dbReference>
<dbReference type="GO" id="GO:0006508">
    <property type="term" value="P:proteolysis"/>
    <property type="evidence" value="ECO:0007669"/>
    <property type="project" value="UniProtKB-KW"/>
</dbReference>
<dbReference type="SMART" id="SM00020">
    <property type="entry name" value="Tryp_SPc"/>
    <property type="match status" value="1"/>
</dbReference>
<dbReference type="PANTHER" id="PTHR24252:SF7">
    <property type="entry name" value="HYALIN"/>
    <property type="match status" value="1"/>
</dbReference>
<dbReference type="InterPro" id="IPR000859">
    <property type="entry name" value="CUB_dom"/>
</dbReference>
<evidence type="ECO:0000256" key="3">
    <source>
        <dbReference type="SAM" id="SignalP"/>
    </source>
</evidence>
<dbReference type="SUPFAM" id="SSF50494">
    <property type="entry name" value="Trypsin-like serine proteases"/>
    <property type="match status" value="1"/>
</dbReference>
<dbReference type="InterPro" id="IPR009003">
    <property type="entry name" value="Peptidase_S1_PA"/>
</dbReference>
<dbReference type="Pfam" id="PF00089">
    <property type="entry name" value="Trypsin"/>
    <property type="match status" value="1"/>
</dbReference>
<evidence type="ECO:0000259" key="4">
    <source>
        <dbReference type="PROSITE" id="PS01180"/>
    </source>
</evidence>
<dbReference type="InterPro" id="IPR001314">
    <property type="entry name" value="Peptidase_S1A"/>
</dbReference>
<dbReference type="PROSITE" id="PS01180">
    <property type="entry name" value="CUB"/>
    <property type="match status" value="1"/>
</dbReference>
<evidence type="ECO:0000256" key="2">
    <source>
        <dbReference type="PROSITE-ProRule" id="PRU00059"/>
    </source>
</evidence>
<dbReference type="PANTHER" id="PTHR24252">
    <property type="entry name" value="ACROSIN-RELATED"/>
    <property type="match status" value="1"/>
</dbReference>
<dbReference type="PRINTS" id="PR00722">
    <property type="entry name" value="CHYMOTRYPSIN"/>
</dbReference>
<protein>
    <submittedName>
        <fullName evidence="6">Venom s1 protease 28</fullName>
    </submittedName>
</protein>
<feature type="domain" description="CUB" evidence="4">
    <location>
        <begin position="19"/>
        <end position="137"/>
    </location>
</feature>
<dbReference type="Gene3D" id="2.60.120.290">
    <property type="entry name" value="Spermadhesin, CUB domain"/>
    <property type="match status" value="1"/>
</dbReference>
<dbReference type="InterPro" id="IPR035914">
    <property type="entry name" value="Sperma_CUB_dom_sf"/>
</dbReference>
<dbReference type="EMBL" id="KX459580">
    <property type="protein sequence ID" value="AQM58331.1"/>
    <property type="molecule type" value="mRNA"/>
</dbReference>
<dbReference type="InterPro" id="IPR018114">
    <property type="entry name" value="TRYPSIN_HIS"/>
</dbReference>
<feature type="signal peptide" evidence="3">
    <location>
        <begin position="1"/>
        <end position="16"/>
    </location>
</feature>
<dbReference type="InterPro" id="IPR043504">
    <property type="entry name" value="Peptidase_S1_PA_chymotrypsin"/>
</dbReference>
<keyword evidence="3" id="KW-0732">Signal</keyword>
<evidence type="ECO:0000313" key="6">
    <source>
        <dbReference type="EMBL" id="AQM58331.1"/>
    </source>
</evidence>
<dbReference type="CDD" id="cd00190">
    <property type="entry name" value="Tryp_SPc"/>
    <property type="match status" value="1"/>
</dbReference>
<comment type="caution">
    <text evidence="2">Lacks conserved residue(s) required for the propagation of feature annotation.</text>
</comment>
<evidence type="ECO:0000259" key="5">
    <source>
        <dbReference type="PROSITE" id="PS50240"/>
    </source>
</evidence>
<feature type="domain" description="Peptidase S1" evidence="5">
    <location>
        <begin position="288"/>
        <end position="520"/>
    </location>
</feature>
<dbReference type="Gene3D" id="2.40.10.10">
    <property type="entry name" value="Trypsin-like serine proteases"/>
    <property type="match status" value="1"/>
</dbReference>
<keyword evidence="6" id="KW-0645">Protease</keyword>
<feature type="disulfide bond" evidence="2">
    <location>
        <begin position="80"/>
        <end position="97"/>
    </location>
</feature>
<reference evidence="6" key="1">
    <citation type="journal article" date="2017" name="Mol. Cell. Proteomics">
        <title>Melt with this kiss: Paralysing and liquefying venom of the assassin bug Pristhesancus plagipennis (Hemiptera: Reduviidae).</title>
        <authorList>
            <person name="Walker A.A."/>
            <person name="Madio B."/>
            <person name="Jin J."/>
            <person name="Undheim E.A."/>
            <person name="Fry B.G."/>
            <person name="King G.F."/>
        </authorList>
    </citation>
    <scope>NUCLEOTIDE SEQUENCE</scope>
    <source>
        <tissue evidence="6">Venom/labial gland</tissue>
    </source>
</reference>
<dbReference type="SUPFAM" id="SSF49854">
    <property type="entry name" value="Spermadhesin, CUB domain"/>
    <property type="match status" value="1"/>
</dbReference>
<dbReference type="PROSITE" id="PS50240">
    <property type="entry name" value="TRYPSIN_DOM"/>
    <property type="match status" value="1"/>
</dbReference>
<proteinExistence type="evidence at transcript level"/>
<evidence type="ECO:0000256" key="1">
    <source>
        <dbReference type="ARBA" id="ARBA00023157"/>
    </source>
</evidence>
<keyword evidence="1 2" id="KW-1015">Disulfide bond</keyword>